<evidence type="ECO:0000256" key="10">
    <source>
        <dbReference type="ARBA" id="ARBA00023004"/>
    </source>
</evidence>
<dbReference type="GO" id="GO:0042744">
    <property type="term" value="P:hydrogen peroxide catabolic process"/>
    <property type="evidence" value="ECO:0007669"/>
    <property type="project" value="UniProtKB-KW"/>
</dbReference>
<dbReference type="PROSITE" id="PS00437">
    <property type="entry name" value="CATALASE_1"/>
    <property type="match status" value="1"/>
</dbReference>
<reference evidence="17 18" key="1">
    <citation type="submission" date="2019-02" db="EMBL/GenBank/DDBJ databases">
        <title>Deep-cultivation of Planctomycetes and their phenomic and genomic characterization uncovers novel biology.</title>
        <authorList>
            <person name="Wiegand S."/>
            <person name="Jogler M."/>
            <person name="Boedeker C."/>
            <person name="Pinto D."/>
            <person name="Vollmers J."/>
            <person name="Rivas-Marin E."/>
            <person name="Kohn T."/>
            <person name="Peeters S.H."/>
            <person name="Heuer A."/>
            <person name="Rast P."/>
            <person name="Oberbeckmann S."/>
            <person name="Bunk B."/>
            <person name="Jeske O."/>
            <person name="Meyerdierks A."/>
            <person name="Storesund J.E."/>
            <person name="Kallscheuer N."/>
            <person name="Luecker S."/>
            <person name="Lage O.M."/>
            <person name="Pohl T."/>
            <person name="Merkel B.J."/>
            <person name="Hornburger P."/>
            <person name="Mueller R.-W."/>
            <person name="Bruemmer F."/>
            <person name="Labrenz M."/>
            <person name="Spormann A.M."/>
            <person name="Op den Camp H."/>
            <person name="Overmann J."/>
            <person name="Amann R."/>
            <person name="Jetten M.S.M."/>
            <person name="Mascher T."/>
            <person name="Medema M.H."/>
            <person name="Devos D.P."/>
            <person name="Kaster A.-K."/>
            <person name="Ovreas L."/>
            <person name="Rohde M."/>
            <person name="Galperin M.Y."/>
            <person name="Jogler C."/>
        </authorList>
    </citation>
    <scope>NUCLEOTIDE SEQUENCE [LARGE SCALE GENOMIC DNA]</scope>
    <source>
        <strain evidence="17 18">ETA_A8</strain>
    </source>
</reference>
<dbReference type="GO" id="GO:0042542">
    <property type="term" value="P:response to hydrogen peroxide"/>
    <property type="evidence" value="ECO:0007669"/>
    <property type="project" value="TreeGrafter"/>
</dbReference>
<dbReference type="InterPro" id="IPR010582">
    <property type="entry name" value="Catalase_immune_responsive"/>
</dbReference>
<dbReference type="InterPro" id="IPR011614">
    <property type="entry name" value="Catalase_core"/>
</dbReference>
<feature type="domain" description="Catalase core" evidence="16">
    <location>
        <begin position="34"/>
        <end position="415"/>
    </location>
</feature>
<dbReference type="PANTHER" id="PTHR11465">
    <property type="entry name" value="CATALASE"/>
    <property type="match status" value="1"/>
</dbReference>
<evidence type="ECO:0000256" key="15">
    <source>
        <dbReference type="SAM" id="SignalP"/>
    </source>
</evidence>
<keyword evidence="7 13" id="KW-0349">Heme</keyword>
<evidence type="ECO:0000313" key="18">
    <source>
        <dbReference type="Proteomes" id="UP000315017"/>
    </source>
</evidence>
<evidence type="ECO:0000256" key="11">
    <source>
        <dbReference type="ARBA" id="ARBA00023324"/>
    </source>
</evidence>
<proteinExistence type="inferred from homology"/>
<dbReference type="GO" id="GO:0020037">
    <property type="term" value="F:heme binding"/>
    <property type="evidence" value="ECO:0007669"/>
    <property type="project" value="InterPro"/>
</dbReference>
<name>A0A517YKH4_9BACT</name>
<dbReference type="GO" id="GO:0004096">
    <property type="term" value="F:catalase activity"/>
    <property type="evidence" value="ECO:0007669"/>
    <property type="project" value="UniProtKB-EC"/>
</dbReference>
<dbReference type="SUPFAM" id="SSF56634">
    <property type="entry name" value="Heme-dependent catalase-like"/>
    <property type="match status" value="1"/>
</dbReference>
<evidence type="ECO:0000256" key="8">
    <source>
        <dbReference type="ARBA" id="ARBA00022723"/>
    </source>
</evidence>
<dbReference type="SMART" id="SM01060">
    <property type="entry name" value="Catalase"/>
    <property type="match status" value="1"/>
</dbReference>
<protein>
    <recommendedName>
        <fullName evidence="5">Catalase</fullName>
        <ecNumber evidence="4">1.11.1.6</ecNumber>
    </recommendedName>
</protein>
<feature type="chain" id="PRO_5021764868" description="Catalase" evidence="15">
    <location>
        <begin position="27"/>
        <end position="539"/>
    </location>
</feature>
<gene>
    <name evidence="17" type="primary">katB</name>
    <name evidence="17" type="ORF">ETAA8_58790</name>
</gene>
<evidence type="ECO:0000256" key="6">
    <source>
        <dbReference type="ARBA" id="ARBA00022559"/>
    </source>
</evidence>
<keyword evidence="15" id="KW-0732">Signal</keyword>
<dbReference type="InterPro" id="IPR018028">
    <property type="entry name" value="Catalase"/>
</dbReference>
<feature type="signal peptide" evidence="15">
    <location>
        <begin position="1"/>
        <end position="26"/>
    </location>
</feature>
<dbReference type="PRINTS" id="PR00067">
    <property type="entry name" value="CATALASE"/>
</dbReference>
<keyword evidence="10 13" id="KW-0408">Iron</keyword>
<comment type="function">
    <text evidence="2">Decomposes hydrogen peroxide into water and oxygen; serves to protect cells from the toxic effects of hydrogen peroxide.</text>
</comment>
<evidence type="ECO:0000256" key="2">
    <source>
        <dbReference type="ARBA" id="ARBA00002974"/>
    </source>
</evidence>
<keyword evidence="8 13" id="KW-0479">Metal-binding</keyword>
<dbReference type="PANTHER" id="PTHR11465:SF23">
    <property type="entry name" value="CATALASE-2"/>
    <property type="match status" value="1"/>
</dbReference>
<keyword evidence="11" id="KW-0376">Hydrogen peroxide</keyword>
<dbReference type="KEGG" id="aagg:ETAA8_58790"/>
<dbReference type="PROSITE" id="PS51402">
    <property type="entry name" value="CATALASE_3"/>
    <property type="match status" value="1"/>
</dbReference>
<dbReference type="RefSeq" id="WP_315851580.1">
    <property type="nucleotide sequence ID" value="NZ_CP036274.1"/>
</dbReference>
<evidence type="ECO:0000256" key="14">
    <source>
        <dbReference type="SAM" id="MobiDB-lite"/>
    </source>
</evidence>
<evidence type="ECO:0000256" key="3">
    <source>
        <dbReference type="ARBA" id="ARBA00005329"/>
    </source>
</evidence>
<dbReference type="EMBL" id="CP036274">
    <property type="protein sequence ID" value="QDU30731.1"/>
    <property type="molecule type" value="Genomic_DNA"/>
</dbReference>
<dbReference type="GO" id="GO:0005737">
    <property type="term" value="C:cytoplasm"/>
    <property type="evidence" value="ECO:0007669"/>
    <property type="project" value="TreeGrafter"/>
</dbReference>
<evidence type="ECO:0000256" key="4">
    <source>
        <dbReference type="ARBA" id="ARBA00012314"/>
    </source>
</evidence>
<dbReference type="InterPro" id="IPR024711">
    <property type="entry name" value="Catalase_clade1/3"/>
</dbReference>
<dbReference type="Pfam" id="PF06628">
    <property type="entry name" value="Catalase-rel"/>
    <property type="match status" value="1"/>
</dbReference>
<comment type="cofactor">
    <cofactor evidence="1 13">
        <name>heme</name>
        <dbReference type="ChEBI" id="CHEBI:30413"/>
    </cofactor>
</comment>
<dbReference type="InterPro" id="IPR002226">
    <property type="entry name" value="Catalase_haem_BS"/>
</dbReference>
<keyword evidence="9 17" id="KW-0560">Oxidoreductase</keyword>
<sequence precursor="true">MTLTKYLTAMAVAVAMATNTLPAISAAEPGRVLTEDGGQPVGDNQNSRTAGPRGSVLLDNFHLIQKLSRFDRERIPERVVHARGVGAHGEFVSYGDYSQHTRAKLFGAKGKRTPVFVRFSTVIHPGGSPESLRDPRGFAVKFYTEDGNWDLVGNNLPVFFIRDAMKFPDMVHSLKPSPVTNQQDPNRFFDFFSHVPESTQMLTFVYSDQGTPANLRQMDGFGVHAFKWVNADGQVTYVKFNWRSMQGHKRHTAKEAAEATAMNHSNHTEDLYQAIGKGEYPSWELGVQMLKPEQLDGFDFDPLDATKVWIDVPELKVGKMTLNRTPGNFFEATEQAAFSPGMIVPGIEPSEDRLLQGRLFSYADTQRYRIGVNYLMLPINRPVVDVVNNSQHGAMNFGETKSDVNYEPSVSVNVHADPAAKYSQANLVGSVEQQRIAKTLNFQQAGELYRSFSKSEQANLISNLAGDMKKVRDKQVRQRMVGFFYQADADYGSRLAEALGDDLGEVKALVSATKDVEPTMWKRALNAATPAARATGGGK</sequence>
<accession>A0A517YKH4</accession>
<dbReference type="InterPro" id="IPR020835">
    <property type="entry name" value="Catalase_sf"/>
</dbReference>
<dbReference type="CDD" id="cd08154">
    <property type="entry name" value="catalase_clade_1"/>
    <property type="match status" value="1"/>
</dbReference>
<feature type="active site" evidence="12">
    <location>
        <position position="154"/>
    </location>
</feature>
<organism evidence="17 18">
    <name type="scientific">Anatilimnocola aggregata</name>
    <dbReference type="NCBI Taxonomy" id="2528021"/>
    <lineage>
        <taxon>Bacteria</taxon>
        <taxon>Pseudomonadati</taxon>
        <taxon>Planctomycetota</taxon>
        <taxon>Planctomycetia</taxon>
        <taxon>Pirellulales</taxon>
        <taxon>Pirellulaceae</taxon>
        <taxon>Anatilimnocola</taxon>
    </lineage>
</organism>
<dbReference type="Pfam" id="PF00199">
    <property type="entry name" value="Catalase"/>
    <property type="match status" value="1"/>
</dbReference>
<evidence type="ECO:0000256" key="1">
    <source>
        <dbReference type="ARBA" id="ARBA00001971"/>
    </source>
</evidence>
<dbReference type="EC" id="1.11.1.6" evidence="4"/>
<dbReference type="Gene3D" id="2.40.180.10">
    <property type="entry name" value="Catalase core domain"/>
    <property type="match status" value="1"/>
</dbReference>
<keyword evidence="6 17" id="KW-0575">Peroxidase</keyword>
<evidence type="ECO:0000259" key="16">
    <source>
        <dbReference type="SMART" id="SM01060"/>
    </source>
</evidence>
<feature type="region of interest" description="Disordered" evidence="14">
    <location>
        <begin position="32"/>
        <end position="53"/>
    </location>
</feature>
<evidence type="ECO:0000256" key="12">
    <source>
        <dbReference type="PIRSR" id="PIRSR038928-1"/>
    </source>
</evidence>
<dbReference type="PIRSF" id="PIRSF038928">
    <property type="entry name" value="Catalase_clade1-3"/>
    <property type="match status" value="1"/>
</dbReference>
<dbReference type="AlphaFoldDB" id="A0A517YKH4"/>
<evidence type="ECO:0000256" key="7">
    <source>
        <dbReference type="ARBA" id="ARBA00022617"/>
    </source>
</evidence>
<dbReference type="Proteomes" id="UP000315017">
    <property type="component" value="Chromosome"/>
</dbReference>
<dbReference type="GO" id="GO:0046872">
    <property type="term" value="F:metal ion binding"/>
    <property type="evidence" value="ECO:0007669"/>
    <property type="project" value="UniProtKB-KW"/>
</dbReference>
<keyword evidence="18" id="KW-1185">Reference proteome</keyword>
<evidence type="ECO:0000256" key="13">
    <source>
        <dbReference type="PIRSR" id="PIRSR038928-2"/>
    </source>
</evidence>
<feature type="binding site" description="axial binding residue" evidence="13">
    <location>
        <position position="362"/>
    </location>
    <ligand>
        <name>heme</name>
        <dbReference type="ChEBI" id="CHEBI:30413"/>
    </ligand>
    <ligandPart>
        <name>Fe</name>
        <dbReference type="ChEBI" id="CHEBI:18248"/>
    </ligandPart>
</feature>
<evidence type="ECO:0000313" key="17">
    <source>
        <dbReference type="EMBL" id="QDU30731.1"/>
    </source>
</evidence>
<feature type="active site" evidence="12">
    <location>
        <position position="81"/>
    </location>
</feature>
<evidence type="ECO:0000256" key="5">
    <source>
        <dbReference type="ARBA" id="ARBA00014132"/>
    </source>
</evidence>
<comment type="similarity">
    <text evidence="3">Belongs to the catalase family.</text>
</comment>
<evidence type="ECO:0000256" key="9">
    <source>
        <dbReference type="ARBA" id="ARBA00023002"/>
    </source>
</evidence>